<protein>
    <submittedName>
        <fullName evidence="2">ROK family protein</fullName>
    </submittedName>
</protein>
<reference evidence="2 3" key="1">
    <citation type="submission" date="2020-11" db="EMBL/GenBank/DDBJ databases">
        <title>Corynebacterium sp. ZJ-599.</title>
        <authorList>
            <person name="Zhou J."/>
        </authorList>
    </citation>
    <scope>NUCLEOTIDE SEQUENCE [LARGE SCALE GENOMIC DNA]</scope>
    <source>
        <strain evidence="2 3">ZJ-599</strain>
    </source>
</reference>
<dbReference type="InterPro" id="IPR000600">
    <property type="entry name" value="ROK"/>
</dbReference>
<dbReference type="RefSeq" id="WP_165008669.1">
    <property type="nucleotide sequence ID" value="NZ_CP064954.1"/>
</dbReference>
<dbReference type="Proteomes" id="UP000594681">
    <property type="component" value="Chromosome"/>
</dbReference>
<dbReference type="Gene3D" id="3.30.420.40">
    <property type="match status" value="2"/>
</dbReference>
<dbReference type="EMBL" id="CP064954">
    <property type="protein sequence ID" value="QPK79529.1"/>
    <property type="molecule type" value="Genomic_DNA"/>
</dbReference>
<dbReference type="PANTHER" id="PTHR18964">
    <property type="entry name" value="ROK (REPRESSOR, ORF, KINASE) FAMILY"/>
    <property type="match status" value="1"/>
</dbReference>
<evidence type="ECO:0000256" key="1">
    <source>
        <dbReference type="ARBA" id="ARBA00006479"/>
    </source>
</evidence>
<dbReference type="KEGG" id="cliz:G7Y31_02120"/>
<dbReference type="InterPro" id="IPR043129">
    <property type="entry name" value="ATPase_NBD"/>
</dbReference>
<proteinExistence type="inferred from homology"/>
<organism evidence="2 3">
    <name type="scientific">Corynebacterium lizhenjunii</name>
    <dbReference type="NCBI Taxonomy" id="2709394"/>
    <lineage>
        <taxon>Bacteria</taxon>
        <taxon>Bacillati</taxon>
        <taxon>Actinomycetota</taxon>
        <taxon>Actinomycetes</taxon>
        <taxon>Mycobacteriales</taxon>
        <taxon>Corynebacteriaceae</taxon>
        <taxon>Corynebacterium</taxon>
    </lineage>
</organism>
<evidence type="ECO:0000313" key="3">
    <source>
        <dbReference type="Proteomes" id="UP000594681"/>
    </source>
</evidence>
<name>A0A7T0KFE8_9CORY</name>
<sequence length="297" mass="31137">MTLRLGIDVGGTKIAAGLVDSSAPTEVFTHRRVATPEENVSSVIVELVGQYLEGERGGEIAAIGIGAPGVIDPATGTVLSAGRTMWGWAGTELAAEVKAAFQLPVAVHNDVRVMALGETVFGAGQDFNNVLFVSFGTGVGGAIVRDGQLVDSPHHTAGELRTLWGPNPDGKAAQLENMASGSSMMWHYKIRAKAPSVEDLREVMERYHEGDVWAFRAIDDNMYCAGRTLAGFINAIDVDAVIVGGGVGALGTPVLDPLERGLRTDLMDTLRNIPVLPARLGSDAPIVGAAHYAATVL</sequence>
<dbReference type="SUPFAM" id="SSF53067">
    <property type="entry name" value="Actin-like ATPase domain"/>
    <property type="match status" value="1"/>
</dbReference>
<dbReference type="PANTHER" id="PTHR18964:SF149">
    <property type="entry name" value="BIFUNCTIONAL UDP-N-ACETYLGLUCOSAMINE 2-EPIMERASE_N-ACETYLMANNOSAMINE KINASE"/>
    <property type="match status" value="1"/>
</dbReference>
<gene>
    <name evidence="2" type="ORF">G7Y31_02120</name>
</gene>
<comment type="similarity">
    <text evidence="1">Belongs to the ROK (NagC/XylR) family.</text>
</comment>
<dbReference type="AlphaFoldDB" id="A0A7T0KFE8"/>
<evidence type="ECO:0000313" key="2">
    <source>
        <dbReference type="EMBL" id="QPK79529.1"/>
    </source>
</evidence>
<accession>A0A7T0KFE8</accession>
<keyword evidence="3" id="KW-1185">Reference proteome</keyword>
<dbReference type="Pfam" id="PF00480">
    <property type="entry name" value="ROK"/>
    <property type="match status" value="1"/>
</dbReference>